<sequence length="243" mass="27574">MPIINKSASNYVEYISKNNPPYLSKKRDASINLNGKVSDCNGEIIWCRHIASYWSEFFCSNSGKIDYETFSSPQLLSKAIVIQENKGTNNIKGDVYFVENESWGSVIYNLFLQLEKENKSHTSLEVHSPGHAMALGIKIKNDKENKFVINFYDPNQTATHKRVFFCTNNICDIINLTAYDFLSEQCLKCYGLKEDTLSLFVDKTKSNDNNNVFIKKLPDNILQGVVINFAMGAGLREIIKKGI</sequence>
<organism evidence="2 3">
    <name type="scientific">Escherichia coli</name>
    <dbReference type="NCBI Taxonomy" id="562"/>
    <lineage>
        <taxon>Bacteria</taxon>
        <taxon>Pseudomonadati</taxon>
        <taxon>Pseudomonadota</taxon>
        <taxon>Gammaproteobacteria</taxon>
        <taxon>Enterobacterales</taxon>
        <taxon>Enterobacteriaceae</taxon>
        <taxon>Escherichia</taxon>
    </lineage>
</organism>
<evidence type="ECO:0000259" key="1">
    <source>
        <dbReference type="Pfam" id="PF07906"/>
    </source>
</evidence>
<reference evidence="2 3" key="1">
    <citation type="submission" date="2018-06" db="EMBL/GenBank/DDBJ databases">
        <authorList>
            <consortium name="Pathogen Informatics"/>
            <person name="Doyle S."/>
        </authorList>
    </citation>
    <scope>NUCLEOTIDE SEQUENCE [LARGE SCALE GENOMIC DNA]</scope>
    <source>
        <strain evidence="2 3">NCTC8622</strain>
    </source>
</reference>
<evidence type="ECO:0000313" key="2">
    <source>
        <dbReference type="EMBL" id="STI82985.1"/>
    </source>
</evidence>
<gene>
    <name evidence="2" type="primary">espL2_2</name>
    <name evidence="2" type="ORF">NCTC8622_01993</name>
</gene>
<dbReference type="EMBL" id="UGCP01000002">
    <property type="protein sequence ID" value="STI82985.1"/>
    <property type="molecule type" value="Genomic_DNA"/>
</dbReference>
<name>A0A376U116_ECOLX</name>
<proteinExistence type="predicted"/>
<accession>A0A376U116</accession>
<dbReference type="Proteomes" id="UP000254079">
    <property type="component" value="Unassembled WGS sequence"/>
</dbReference>
<protein>
    <submittedName>
        <fullName evidence="2">T3SS effector EspL</fullName>
    </submittedName>
</protein>
<dbReference type="AlphaFoldDB" id="A0A376U116"/>
<dbReference type="Pfam" id="PF07906">
    <property type="entry name" value="Toxin_15"/>
    <property type="match status" value="1"/>
</dbReference>
<dbReference type="InterPro" id="IPR012927">
    <property type="entry name" value="Toxin_15_N"/>
</dbReference>
<feature type="domain" description="ShET2 enterotoxin N-terminal" evidence="1">
    <location>
        <begin position="15"/>
        <end position="241"/>
    </location>
</feature>
<evidence type="ECO:0000313" key="3">
    <source>
        <dbReference type="Proteomes" id="UP000254079"/>
    </source>
</evidence>